<dbReference type="Proteomes" id="UP000321820">
    <property type="component" value="Chromosome"/>
</dbReference>
<protein>
    <recommendedName>
        <fullName evidence="6">Very short patch repair endonuclease</fullName>
        <ecNumber evidence="6">3.1.-.-</ecNumber>
    </recommendedName>
</protein>
<evidence type="ECO:0000313" key="8">
    <source>
        <dbReference type="Proteomes" id="UP000321820"/>
    </source>
</evidence>
<sequence>MRETPEHRSRTMRAVKSRNTSPELAVRRLLHSMGYRYRLHRADLPGKPDIVFPGRRKAIFVHGCFWHGHNCPRGARIPKENRAYWQEKIDRNRSRDKKVSTQIRLANWKRLIIWECEIRSDDLSEKLRQFLDRD</sequence>
<dbReference type="PIRSF" id="PIRSF018267">
    <property type="entry name" value="VSR_endonuc"/>
    <property type="match status" value="1"/>
</dbReference>
<evidence type="ECO:0000256" key="3">
    <source>
        <dbReference type="ARBA" id="ARBA00022763"/>
    </source>
</evidence>
<gene>
    <name evidence="7" type="primary">vsr</name>
    <name evidence="7" type="ORF">FTW19_01365</name>
</gene>
<keyword evidence="1 6" id="KW-0540">Nuclease</keyword>
<evidence type="ECO:0000256" key="6">
    <source>
        <dbReference type="PIRNR" id="PIRNR018267"/>
    </source>
</evidence>
<dbReference type="EMBL" id="CP042806">
    <property type="protein sequence ID" value="QEE26769.1"/>
    <property type="molecule type" value="Genomic_DNA"/>
</dbReference>
<dbReference type="NCBIfam" id="TIGR00632">
    <property type="entry name" value="vsr"/>
    <property type="match status" value="1"/>
</dbReference>
<dbReference type="RefSeq" id="WP_147645907.1">
    <property type="nucleotide sequence ID" value="NZ_CP042806.1"/>
</dbReference>
<dbReference type="Gene3D" id="3.40.960.10">
    <property type="entry name" value="VSR Endonuclease"/>
    <property type="match status" value="1"/>
</dbReference>
<evidence type="ECO:0000313" key="7">
    <source>
        <dbReference type="EMBL" id="QEE26769.1"/>
    </source>
</evidence>
<comment type="similarity">
    <text evidence="6">Belongs to the vsr family.</text>
</comment>
<dbReference type="Pfam" id="PF03852">
    <property type="entry name" value="Vsr"/>
    <property type="match status" value="1"/>
</dbReference>
<dbReference type="AlphaFoldDB" id="A0A5B9E4Q9"/>
<dbReference type="KEGG" id="talb:FTW19_01365"/>
<dbReference type="InterPro" id="IPR004603">
    <property type="entry name" value="DNA_mismatch_endonuc_vsr"/>
</dbReference>
<evidence type="ECO:0000256" key="4">
    <source>
        <dbReference type="ARBA" id="ARBA00022801"/>
    </source>
</evidence>
<evidence type="ECO:0000256" key="5">
    <source>
        <dbReference type="ARBA" id="ARBA00023204"/>
    </source>
</evidence>
<keyword evidence="8" id="KW-1185">Reference proteome</keyword>
<proteinExistence type="inferred from homology"/>
<evidence type="ECO:0000256" key="1">
    <source>
        <dbReference type="ARBA" id="ARBA00022722"/>
    </source>
</evidence>
<dbReference type="REBASE" id="353479">
    <property type="entry name" value="V.TalORNLORF1355P"/>
</dbReference>
<dbReference type="GO" id="GO:0006298">
    <property type="term" value="P:mismatch repair"/>
    <property type="evidence" value="ECO:0007669"/>
    <property type="project" value="UniProtKB-UniRule"/>
</dbReference>
<dbReference type="OrthoDB" id="9801520at2"/>
<keyword evidence="2 6" id="KW-0255">Endonuclease</keyword>
<accession>A0A5B9E4Q9</accession>
<comment type="function">
    <text evidence="6">May nick specific sequences that contain T:G mispairs resulting from m5C-deamination.</text>
</comment>
<organism evidence="7 8">
    <name type="scientific">Terriglobus albidus</name>
    <dbReference type="NCBI Taxonomy" id="1592106"/>
    <lineage>
        <taxon>Bacteria</taxon>
        <taxon>Pseudomonadati</taxon>
        <taxon>Acidobacteriota</taxon>
        <taxon>Terriglobia</taxon>
        <taxon>Terriglobales</taxon>
        <taxon>Acidobacteriaceae</taxon>
        <taxon>Terriglobus</taxon>
    </lineage>
</organism>
<dbReference type="GO" id="GO:0016787">
    <property type="term" value="F:hydrolase activity"/>
    <property type="evidence" value="ECO:0007669"/>
    <property type="project" value="UniProtKB-KW"/>
</dbReference>
<dbReference type="GO" id="GO:0004519">
    <property type="term" value="F:endonuclease activity"/>
    <property type="evidence" value="ECO:0007669"/>
    <property type="project" value="UniProtKB-KW"/>
</dbReference>
<dbReference type="EC" id="3.1.-.-" evidence="6"/>
<name>A0A5B9E4Q9_9BACT</name>
<keyword evidence="4 6" id="KW-0378">Hydrolase</keyword>
<dbReference type="SUPFAM" id="SSF52980">
    <property type="entry name" value="Restriction endonuclease-like"/>
    <property type="match status" value="1"/>
</dbReference>
<keyword evidence="5 6" id="KW-0234">DNA repair</keyword>
<dbReference type="InterPro" id="IPR011335">
    <property type="entry name" value="Restrct_endonuc-II-like"/>
</dbReference>
<keyword evidence="3 6" id="KW-0227">DNA damage</keyword>
<dbReference type="CDD" id="cd00221">
    <property type="entry name" value="Vsr"/>
    <property type="match status" value="1"/>
</dbReference>
<reference evidence="7 8" key="1">
    <citation type="submission" date="2019-08" db="EMBL/GenBank/DDBJ databases">
        <title>Complete genome sequence of Terriglobus albidus strain ORNL.</title>
        <authorList>
            <person name="Podar M."/>
        </authorList>
    </citation>
    <scope>NUCLEOTIDE SEQUENCE [LARGE SCALE GENOMIC DNA]</scope>
    <source>
        <strain evidence="7 8">ORNL</strain>
    </source>
</reference>
<evidence type="ECO:0000256" key="2">
    <source>
        <dbReference type="ARBA" id="ARBA00022759"/>
    </source>
</evidence>